<protein>
    <submittedName>
        <fullName evidence="4">Unannotated protein</fullName>
    </submittedName>
</protein>
<evidence type="ECO:0000256" key="2">
    <source>
        <dbReference type="ARBA" id="ARBA00023204"/>
    </source>
</evidence>
<dbReference type="PANTHER" id="PTHR43003:SF5">
    <property type="entry name" value="DNA-3-METHYLADENINE GLYCOSYLASE"/>
    <property type="match status" value="1"/>
</dbReference>
<dbReference type="GO" id="GO:0043916">
    <property type="term" value="F:DNA-7-methylguanine glycosylase activity"/>
    <property type="evidence" value="ECO:0007669"/>
    <property type="project" value="TreeGrafter"/>
</dbReference>
<dbReference type="InterPro" id="IPR051912">
    <property type="entry name" value="Alkylbase_DNA_Glycosylase/TA"/>
</dbReference>
<dbReference type="InterPro" id="IPR003265">
    <property type="entry name" value="HhH-GPD_domain"/>
</dbReference>
<keyword evidence="2" id="KW-0234">DNA repair</keyword>
<gene>
    <name evidence="4" type="ORF">UFOPK1791_00029</name>
    <name evidence="5" type="ORF">UFOPK2312_00396</name>
    <name evidence="6" type="ORF">UFOPK2982_00143</name>
    <name evidence="7" type="ORF">UFOPK3083_00460</name>
    <name evidence="8" type="ORF">UFOPK3948_00382</name>
    <name evidence="9" type="ORF">UFOPK4113_00414</name>
    <name evidence="10" type="ORF">UFOPK4355_00279</name>
</gene>
<evidence type="ECO:0000313" key="10">
    <source>
        <dbReference type="EMBL" id="CAB5060602.1"/>
    </source>
</evidence>
<dbReference type="EMBL" id="CAEZWY010000026">
    <property type="protein sequence ID" value="CAB4667916.1"/>
    <property type="molecule type" value="Genomic_DNA"/>
</dbReference>
<dbReference type="GO" id="GO:0005737">
    <property type="term" value="C:cytoplasm"/>
    <property type="evidence" value="ECO:0007669"/>
    <property type="project" value="TreeGrafter"/>
</dbReference>
<sequence>MNTQTLISDNKARAIAKKIVEIDPAFTKVISESKLCTIGRTKSDQTHFSSLAASILSQQLSTKAADTIIKRTIETAGGELTPRRVAKLSQEQIRASGVSGAKTRSLTELSNVFLDKKSGVHKLHELSDSEISALLLPLFGIGRWTIEMFLMFQLGRLDVWPVGDLGVRRGWEKIHKARVELEPKKLEKLGDKFVGFRSHVAWYCWRGTELI</sequence>
<evidence type="ECO:0000313" key="6">
    <source>
        <dbReference type="EMBL" id="CAB4784485.1"/>
    </source>
</evidence>
<dbReference type="EMBL" id="CAFBQT010000020">
    <property type="protein sequence ID" value="CAB5060602.1"/>
    <property type="molecule type" value="Genomic_DNA"/>
</dbReference>
<dbReference type="GO" id="GO:0032131">
    <property type="term" value="F:alkylated DNA binding"/>
    <property type="evidence" value="ECO:0007669"/>
    <property type="project" value="TreeGrafter"/>
</dbReference>
<dbReference type="SUPFAM" id="SSF48150">
    <property type="entry name" value="DNA-glycosylase"/>
    <property type="match status" value="1"/>
</dbReference>
<evidence type="ECO:0000259" key="3">
    <source>
        <dbReference type="SMART" id="SM00478"/>
    </source>
</evidence>
<dbReference type="EMBL" id="CAFAAT010000031">
    <property type="protein sequence ID" value="CAB4803016.1"/>
    <property type="molecule type" value="Genomic_DNA"/>
</dbReference>
<dbReference type="EMBL" id="CAEZUF010000001">
    <property type="protein sequence ID" value="CAB4583023.1"/>
    <property type="molecule type" value="Genomic_DNA"/>
</dbReference>
<dbReference type="GO" id="GO:0006307">
    <property type="term" value="P:DNA alkylation repair"/>
    <property type="evidence" value="ECO:0007669"/>
    <property type="project" value="TreeGrafter"/>
</dbReference>
<evidence type="ECO:0000256" key="1">
    <source>
        <dbReference type="ARBA" id="ARBA00022763"/>
    </source>
</evidence>
<dbReference type="EMBL" id="CAFBPL010000031">
    <property type="protein sequence ID" value="CAB5013231.1"/>
    <property type="molecule type" value="Genomic_DNA"/>
</dbReference>
<accession>A0A6J6F7K4</accession>
<dbReference type="GO" id="GO:0006285">
    <property type="term" value="P:base-excision repair, AP site formation"/>
    <property type="evidence" value="ECO:0007669"/>
    <property type="project" value="TreeGrafter"/>
</dbReference>
<evidence type="ECO:0000313" key="4">
    <source>
        <dbReference type="EMBL" id="CAB4583023.1"/>
    </source>
</evidence>
<dbReference type="SMART" id="SM00478">
    <property type="entry name" value="ENDO3c"/>
    <property type="match status" value="1"/>
</dbReference>
<organism evidence="4">
    <name type="scientific">freshwater metagenome</name>
    <dbReference type="NCBI Taxonomy" id="449393"/>
    <lineage>
        <taxon>unclassified sequences</taxon>
        <taxon>metagenomes</taxon>
        <taxon>ecological metagenomes</taxon>
    </lineage>
</organism>
<reference evidence="4" key="1">
    <citation type="submission" date="2020-05" db="EMBL/GenBank/DDBJ databases">
        <authorList>
            <person name="Chiriac C."/>
            <person name="Salcher M."/>
            <person name="Ghai R."/>
            <person name="Kavagutti S V."/>
        </authorList>
    </citation>
    <scope>NUCLEOTIDE SEQUENCE</scope>
</reference>
<proteinExistence type="predicted"/>
<name>A0A6J6F7K4_9ZZZZ</name>
<dbReference type="PANTHER" id="PTHR43003">
    <property type="entry name" value="DNA-3-METHYLADENINE GLYCOSYLASE"/>
    <property type="match status" value="1"/>
</dbReference>
<dbReference type="CDD" id="cd00056">
    <property type="entry name" value="ENDO3c"/>
    <property type="match status" value="1"/>
</dbReference>
<evidence type="ECO:0000313" key="8">
    <source>
        <dbReference type="EMBL" id="CAB4974390.1"/>
    </source>
</evidence>
<dbReference type="Gene3D" id="1.10.1670.40">
    <property type="match status" value="1"/>
</dbReference>
<dbReference type="Gene3D" id="1.10.340.30">
    <property type="entry name" value="Hypothetical protein, domain 2"/>
    <property type="match status" value="1"/>
</dbReference>
<dbReference type="AlphaFoldDB" id="A0A6J6F7K4"/>
<keyword evidence="1" id="KW-0227">DNA damage</keyword>
<feature type="domain" description="HhH-GPD" evidence="3">
    <location>
        <begin position="56"/>
        <end position="209"/>
    </location>
</feature>
<dbReference type="GO" id="GO:0008725">
    <property type="term" value="F:DNA-3-methyladenine glycosylase activity"/>
    <property type="evidence" value="ECO:0007669"/>
    <property type="project" value="TreeGrafter"/>
</dbReference>
<dbReference type="Pfam" id="PF00730">
    <property type="entry name" value="HhH-GPD"/>
    <property type="match status" value="1"/>
</dbReference>
<evidence type="ECO:0000313" key="7">
    <source>
        <dbReference type="EMBL" id="CAB4803016.1"/>
    </source>
</evidence>
<evidence type="ECO:0000313" key="5">
    <source>
        <dbReference type="EMBL" id="CAB4667916.1"/>
    </source>
</evidence>
<dbReference type="InterPro" id="IPR011257">
    <property type="entry name" value="DNA_glycosylase"/>
</dbReference>
<dbReference type="EMBL" id="CAFAAE010000010">
    <property type="protein sequence ID" value="CAB4784485.1"/>
    <property type="molecule type" value="Genomic_DNA"/>
</dbReference>
<evidence type="ECO:0000313" key="9">
    <source>
        <dbReference type="EMBL" id="CAB5013231.1"/>
    </source>
</evidence>
<dbReference type="EMBL" id="CAFBOI010000025">
    <property type="protein sequence ID" value="CAB4974390.1"/>
    <property type="molecule type" value="Genomic_DNA"/>
</dbReference>
<dbReference type="GO" id="GO:0032993">
    <property type="term" value="C:protein-DNA complex"/>
    <property type="evidence" value="ECO:0007669"/>
    <property type="project" value="TreeGrafter"/>
</dbReference>